<feature type="non-terminal residue" evidence="2">
    <location>
        <position position="86"/>
    </location>
</feature>
<proteinExistence type="predicted"/>
<evidence type="ECO:0000256" key="1">
    <source>
        <dbReference type="SAM" id="MobiDB-lite"/>
    </source>
</evidence>
<sequence>PPPVGRRRLHNPHLLPPHHVHLRGALHPPPPCVSGPQLGRRRIEIQGPRTVRGRAARVFGSEGSRTGRAGAGGGGGGGRGKGVSLL</sequence>
<dbReference type="Proteomes" id="UP001357485">
    <property type="component" value="Unassembled WGS sequence"/>
</dbReference>
<feature type="region of interest" description="Disordered" evidence="1">
    <location>
        <begin position="1"/>
        <end position="36"/>
    </location>
</feature>
<protein>
    <submittedName>
        <fullName evidence="2">Uncharacterized protein</fullName>
    </submittedName>
</protein>
<feature type="non-terminal residue" evidence="2">
    <location>
        <position position="1"/>
    </location>
</feature>
<feature type="compositionally biased region" description="Basic residues" evidence="1">
    <location>
        <begin position="1"/>
        <end position="24"/>
    </location>
</feature>
<feature type="compositionally biased region" description="Gly residues" evidence="1">
    <location>
        <begin position="69"/>
        <end position="86"/>
    </location>
</feature>
<evidence type="ECO:0000313" key="2">
    <source>
        <dbReference type="EMBL" id="KAK5194772.1"/>
    </source>
</evidence>
<evidence type="ECO:0000313" key="3">
    <source>
        <dbReference type="Proteomes" id="UP001357485"/>
    </source>
</evidence>
<name>A0ABR0LLB9_9PEZI</name>
<gene>
    <name evidence="2" type="ORF">LTR16_007059</name>
</gene>
<accession>A0ABR0LLB9</accession>
<keyword evidence="3" id="KW-1185">Reference proteome</keyword>
<feature type="region of interest" description="Disordered" evidence="1">
    <location>
        <begin position="49"/>
        <end position="86"/>
    </location>
</feature>
<organism evidence="2 3">
    <name type="scientific">Cryomyces antarcticus</name>
    <dbReference type="NCBI Taxonomy" id="329879"/>
    <lineage>
        <taxon>Eukaryota</taxon>
        <taxon>Fungi</taxon>
        <taxon>Dikarya</taxon>
        <taxon>Ascomycota</taxon>
        <taxon>Pezizomycotina</taxon>
        <taxon>Dothideomycetes</taxon>
        <taxon>Dothideomycetes incertae sedis</taxon>
        <taxon>Cryomyces</taxon>
    </lineage>
</organism>
<comment type="caution">
    <text evidence="2">The sequence shown here is derived from an EMBL/GenBank/DDBJ whole genome shotgun (WGS) entry which is preliminary data.</text>
</comment>
<dbReference type="EMBL" id="JAVRRA010017852">
    <property type="protein sequence ID" value="KAK5194772.1"/>
    <property type="molecule type" value="Genomic_DNA"/>
</dbReference>
<reference evidence="2 3" key="1">
    <citation type="submission" date="2023-08" db="EMBL/GenBank/DDBJ databases">
        <title>Black Yeasts Isolated from many extreme environments.</title>
        <authorList>
            <person name="Coleine C."/>
            <person name="Stajich J.E."/>
            <person name="Selbmann L."/>
        </authorList>
    </citation>
    <scope>NUCLEOTIDE SEQUENCE [LARGE SCALE GENOMIC DNA]</scope>
    <source>
        <strain evidence="2 3">CCFEE 536</strain>
    </source>
</reference>